<proteinExistence type="predicted"/>
<dbReference type="AlphaFoldDB" id="A0A7W9G645"/>
<keyword evidence="3" id="KW-1185">Reference proteome</keyword>
<feature type="transmembrane region" description="Helical" evidence="1">
    <location>
        <begin position="27"/>
        <end position="45"/>
    </location>
</feature>
<evidence type="ECO:0000256" key="1">
    <source>
        <dbReference type="SAM" id="Phobius"/>
    </source>
</evidence>
<accession>A0A7W9G645</accession>
<feature type="transmembrane region" description="Helical" evidence="1">
    <location>
        <begin position="74"/>
        <end position="96"/>
    </location>
</feature>
<gene>
    <name evidence="2" type="ORF">HD596_004703</name>
</gene>
<dbReference type="EMBL" id="JACHMB010000001">
    <property type="protein sequence ID" value="MBB5777947.1"/>
    <property type="molecule type" value="Genomic_DNA"/>
</dbReference>
<protein>
    <recommendedName>
        <fullName evidence="4">Alkaline shock response membrane anchor protein AmaP</fullName>
    </recommendedName>
</protein>
<dbReference type="Proteomes" id="UP000579153">
    <property type="component" value="Unassembled WGS sequence"/>
</dbReference>
<organism evidence="2 3">
    <name type="scientific">Nonomuraea jabiensis</name>
    <dbReference type="NCBI Taxonomy" id="882448"/>
    <lineage>
        <taxon>Bacteria</taxon>
        <taxon>Bacillati</taxon>
        <taxon>Actinomycetota</taxon>
        <taxon>Actinomycetes</taxon>
        <taxon>Streptosporangiales</taxon>
        <taxon>Streptosporangiaceae</taxon>
        <taxon>Nonomuraea</taxon>
    </lineage>
</organism>
<comment type="caution">
    <text evidence="2">The sequence shown here is derived from an EMBL/GenBank/DDBJ whole genome shotgun (WGS) entry which is preliminary data.</text>
</comment>
<evidence type="ECO:0000313" key="2">
    <source>
        <dbReference type="EMBL" id="MBB5777947.1"/>
    </source>
</evidence>
<dbReference type="RefSeq" id="WP_185071449.1">
    <property type="nucleotide sequence ID" value="NZ_JACHMB010000001.1"/>
</dbReference>
<evidence type="ECO:0008006" key="4">
    <source>
        <dbReference type="Google" id="ProtNLM"/>
    </source>
</evidence>
<keyword evidence="1" id="KW-0472">Membrane</keyword>
<evidence type="ECO:0000313" key="3">
    <source>
        <dbReference type="Proteomes" id="UP000579153"/>
    </source>
</evidence>
<keyword evidence="1" id="KW-1133">Transmembrane helix</keyword>
<sequence length="182" mass="19686">MPERTDAQRAAPRGKGPAMRQYAGNRVGLAIVGGTLLGLGMYAWLRGHGRFFDLPATAKVLPAQTRRVLADEPWPLWVLALSFLLLSLVSLRWLLLSLGWGRRGARNGTGTAMLFVGLKGVEGLGRSAVRVTENGLRVTLTCPSTADVGAVVSKLDHDIVGRIRREVSDDDAGAVVRLHVRR</sequence>
<reference evidence="2 3" key="1">
    <citation type="submission" date="2020-08" db="EMBL/GenBank/DDBJ databases">
        <title>Sequencing the genomes of 1000 actinobacteria strains.</title>
        <authorList>
            <person name="Klenk H.-P."/>
        </authorList>
    </citation>
    <scope>NUCLEOTIDE SEQUENCE [LARGE SCALE GENOMIC DNA]</scope>
    <source>
        <strain evidence="2 3">DSM 45507</strain>
    </source>
</reference>
<keyword evidence="1" id="KW-0812">Transmembrane</keyword>
<name>A0A7W9G645_9ACTN</name>